<dbReference type="SMR" id="A2F380"/>
<evidence type="ECO:0000256" key="2">
    <source>
        <dbReference type="ARBA" id="ARBA00023043"/>
    </source>
</evidence>
<evidence type="ECO:0000256" key="1">
    <source>
        <dbReference type="ARBA" id="ARBA00022737"/>
    </source>
</evidence>
<reference evidence="4" key="1">
    <citation type="submission" date="2006-10" db="EMBL/GenBank/DDBJ databases">
        <authorList>
            <person name="Amadeo P."/>
            <person name="Zhao Q."/>
            <person name="Wortman J."/>
            <person name="Fraser-Liggett C."/>
            <person name="Carlton J."/>
        </authorList>
    </citation>
    <scope>NUCLEOTIDE SEQUENCE</scope>
    <source>
        <strain evidence="4">G3</strain>
    </source>
</reference>
<dbReference type="PANTHER" id="PTHR24188:SF29">
    <property type="entry name" value="GH09064P"/>
    <property type="match status" value="1"/>
</dbReference>
<dbReference type="eggNOG" id="KOG0502">
    <property type="taxonomic scope" value="Eukaryota"/>
</dbReference>
<dbReference type="PROSITE" id="PS50297">
    <property type="entry name" value="ANK_REP_REGION"/>
    <property type="match status" value="2"/>
</dbReference>
<dbReference type="Proteomes" id="UP000001542">
    <property type="component" value="Unassembled WGS sequence"/>
</dbReference>
<dbReference type="Pfam" id="PF00023">
    <property type="entry name" value="Ank"/>
    <property type="match status" value="1"/>
</dbReference>
<dbReference type="OrthoDB" id="20872at2759"/>
<proteinExistence type="predicted"/>
<gene>
    <name evidence="4" type="ORF">TVAG_134290</name>
</gene>
<sequence>MIYKACEAGLHEKRGVDGRNILHLASEKGNIRLVRYIIEIGCGMETMNFRGWTPLICAAYNGHHELVKYLISVGANLEASNLIGWTPLFYAVYKNHIKVVKQLMAADANRYVMDSHGNTLLTHAKGIVRDYLTIVGTY</sequence>
<dbReference type="SUPFAM" id="SSF48403">
    <property type="entry name" value="Ankyrin repeat"/>
    <property type="match status" value="1"/>
</dbReference>
<evidence type="ECO:0000313" key="4">
    <source>
        <dbReference type="EMBL" id="EAY00639.1"/>
    </source>
</evidence>
<dbReference type="EMBL" id="DS113594">
    <property type="protein sequence ID" value="EAY00639.1"/>
    <property type="molecule type" value="Genomic_DNA"/>
</dbReference>
<dbReference type="VEuPathDB" id="TrichDB:TVAGG3_0851280"/>
<dbReference type="VEuPathDB" id="TrichDB:TVAG_134290"/>
<feature type="repeat" description="ANK" evidence="3">
    <location>
        <begin position="17"/>
        <end position="49"/>
    </location>
</feature>
<keyword evidence="2 3" id="KW-0040">ANK repeat</keyword>
<dbReference type="InParanoid" id="A2F380"/>
<dbReference type="PROSITE" id="PS50088">
    <property type="entry name" value="ANK_REPEAT"/>
    <property type="match status" value="3"/>
</dbReference>
<keyword evidence="5" id="KW-1185">Reference proteome</keyword>
<keyword evidence="1" id="KW-0677">Repeat</keyword>
<dbReference type="Pfam" id="PF12796">
    <property type="entry name" value="Ank_2"/>
    <property type="match status" value="1"/>
</dbReference>
<protein>
    <submittedName>
        <fullName evidence="4">Uncharacterized protein</fullName>
    </submittedName>
</protein>
<feature type="repeat" description="ANK" evidence="3">
    <location>
        <begin position="83"/>
        <end position="115"/>
    </location>
</feature>
<dbReference type="STRING" id="5722.A2F380"/>
<evidence type="ECO:0000256" key="3">
    <source>
        <dbReference type="PROSITE-ProRule" id="PRU00023"/>
    </source>
</evidence>
<dbReference type="Gene3D" id="1.25.40.20">
    <property type="entry name" value="Ankyrin repeat-containing domain"/>
    <property type="match status" value="1"/>
</dbReference>
<dbReference type="KEGG" id="tva:4758461"/>
<dbReference type="InterPro" id="IPR002110">
    <property type="entry name" value="Ankyrin_rpt"/>
</dbReference>
<dbReference type="PANTHER" id="PTHR24188">
    <property type="entry name" value="ANKYRIN REPEAT PROTEIN"/>
    <property type="match status" value="1"/>
</dbReference>
<dbReference type="InterPro" id="IPR036770">
    <property type="entry name" value="Ankyrin_rpt-contain_sf"/>
</dbReference>
<accession>A2F380</accession>
<reference evidence="4" key="2">
    <citation type="journal article" date="2007" name="Science">
        <title>Draft genome sequence of the sexually transmitted pathogen Trichomonas vaginalis.</title>
        <authorList>
            <person name="Carlton J.M."/>
            <person name="Hirt R.P."/>
            <person name="Silva J.C."/>
            <person name="Delcher A.L."/>
            <person name="Schatz M."/>
            <person name="Zhao Q."/>
            <person name="Wortman J.R."/>
            <person name="Bidwell S.L."/>
            <person name="Alsmark U.C.M."/>
            <person name="Besteiro S."/>
            <person name="Sicheritz-Ponten T."/>
            <person name="Noel C.J."/>
            <person name="Dacks J.B."/>
            <person name="Foster P.G."/>
            <person name="Simillion C."/>
            <person name="Van de Peer Y."/>
            <person name="Miranda-Saavedra D."/>
            <person name="Barton G.J."/>
            <person name="Westrop G.D."/>
            <person name="Mueller S."/>
            <person name="Dessi D."/>
            <person name="Fiori P.L."/>
            <person name="Ren Q."/>
            <person name="Paulsen I."/>
            <person name="Zhang H."/>
            <person name="Bastida-Corcuera F.D."/>
            <person name="Simoes-Barbosa A."/>
            <person name="Brown M.T."/>
            <person name="Hayes R.D."/>
            <person name="Mukherjee M."/>
            <person name="Okumura C.Y."/>
            <person name="Schneider R."/>
            <person name="Smith A.J."/>
            <person name="Vanacova S."/>
            <person name="Villalvazo M."/>
            <person name="Haas B.J."/>
            <person name="Pertea M."/>
            <person name="Feldblyum T.V."/>
            <person name="Utterback T.R."/>
            <person name="Shu C.L."/>
            <person name="Osoegawa K."/>
            <person name="de Jong P.J."/>
            <person name="Hrdy I."/>
            <person name="Horvathova L."/>
            <person name="Zubacova Z."/>
            <person name="Dolezal P."/>
            <person name="Malik S.B."/>
            <person name="Logsdon J.M. Jr."/>
            <person name="Henze K."/>
            <person name="Gupta A."/>
            <person name="Wang C.C."/>
            <person name="Dunne R.L."/>
            <person name="Upcroft J.A."/>
            <person name="Upcroft P."/>
            <person name="White O."/>
            <person name="Salzberg S.L."/>
            <person name="Tang P."/>
            <person name="Chiu C.-H."/>
            <person name="Lee Y.-S."/>
            <person name="Embley T.M."/>
            <person name="Coombs G.H."/>
            <person name="Mottram J.C."/>
            <person name="Tachezy J."/>
            <person name="Fraser-Liggett C.M."/>
            <person name="Johnson P.J."/>
        </authorList>
    </citation>
    <scope>NUCLEOTIDE SEQUENCE [LARGE SCALE GENOMIC DNA]</scope>
    <source>
        <strain evidence="4">G3</strain>
    </source>
</reference>
<dbReference type="RefSeq" id="XP_001313568.1">
    <property type="nucleotide sequence ID" value="XM_001313567.1"/>
</dbReference>
<feature type="repeat" description="ANK" evidence="3">
    <location>
        <begin position="50"/>
        <end position="82"/>
    </location>
</feature>
<organism evidence="4 5">
    <name type="scientific">Trichomonas vaginalis (strain ATCC PRA-98 / G3)</name>
    <dbReference type="NCBI Taxonomy" id="412133"/>
    <lineage>
        <taxon>Eukaryota</taxon>
        <taxon>Metamonada</taxon>
        <taxon>Parabasalia</taxon>
        <taxon>Trichomonadida</taxon>
        <taxon>Trichomonadidae</taxon>
        <taxon>Trichomonas</taxon>
    </lineage>
</organism>
<dbReference type="SMART" id="SM00248">
    <property type="entry name" value="ANK"/>
    <property type="match status" value="3"/>
</dbReference>
<name>A2F380_TRIV3</name>
<dbReference type="AlphaFoldDB" id="A2F380"/>
<evidence type="ECO:0000313" key="5">
    <source>
        <dbReference type="Proteomes" id="UP000001542"/>
    </source>
</evidence>